<comment type="subcellular location">
    <subcellularLocation>
        <location evidence="1">Cell membrane</location>
        <topology evidence="1">Multi-pass membrane protein</topology>
    </subcellularLocation>
</comment>
<dbReference type="AlphaFoldDB" id="A0AA40LEB7"/>
<gene>
    <name evidence="19" type="ORF">QTO34_011996</name>
</gene>
<evidence type="ECO:0000256" key="5">
    <source>
        <dbReference type="ARBA" id="ARBA00022989"/>
    </source>
</evidence>
<dbReference type="PROSITE" id="PS50262">
    <property type="entry name" value="G_PROTEIN_RECEP_F1_2"/>
    <property type="match status" value="1"/>
</dbReference>
<evidence type="ECO:0000256" key="15">
    <source>
        <dbReference type="RuleBase" id="RU000688"/>
    </source>
</evidence>
<sequence>MEGEDYNTSYWYEDEYPDDSEAIVILEEFPPPESGAFRIFLVAVYSLICCLGILGNGLVIFIAAFKVKKTVNTIWFVNLAIADFLFNLFLPFHIAYVAMGYHWVFGTALCKLSNFLLNHNMHTSVFLLMAISFDRCVAVLLPVWSQNHRSVRLVYAACVVIWVLASLLSLPSLVFRDTVLVHGKIACFSNFSLAEAHAPPGLAHPHPGSLGSRWHLAVSVLRFLCGFLIPVFIITACYVTIVCKLRRNRLAKTRKPLKIILTIIITFFLCWCPYQTLYLLELHHASVPASIFTLGLPLATVLAIANSCMNPILYAFMGQDFKKFRVAFFSRLANALSEDTGQSPDHSHRNSTRMSSINERSSRNEKETSMF</sequence>
<keyword evidence="11 15" id="KW-0807">Transducer</keyword>
<evidence type="ECO:0000256" key="9">
    <source>
        <dbReference type="ARBA" id="ARBA00023170"/>
    </source>
</evidence>
<accession>A0AA40LEB7</accession>
<dbReference type="EMBL" id="JAULJE010000023">
    <property type="protein sequence ID" value="KAK1328423.1"/>
    <property type="molecule type" value="Genomic_DNA"/>
</dbReference>
<dbReference type="PRINTS" id="PR01126">
    <property type="entry name" value="DEZORPHANR"/>
</dbReference>
<evidence type="ECO:0000256" key="2">
    <source>
        <dbReference type="ARBA" id="ARBA00022475"/>
    </source>
</evidence>
<dbReference type="GO" id="GO:0007200">
    <property type="term" value="P:phospholipase C-activating G protein-coupled receptor signaling pathway"/>
    <property type="evidence" value="ECO:0007669"/>
    <property type="project" value="TreeGrafter"/>
</dbReference>
<evidence type="ECO:0000313" key="20">
    <source>
        <dbReference type="Proteomes" id="UP001177744"/>
    </source>
</evidence>
<keyword evidence="5 17" id="KW-1133">Transmembrane helix</keyword>
<dbReference type="GO" id="GO:0004875">
    <property type="term" value="F:complement receptor activity"/>
    <property type="evidence" value="ECO:0007669"/>
    <property type="project" value="TreeGrafter"/>
</dbReference>
<proteinExistence type="inferred from homology"/>
<dbReference type="InterPro" id="IPR002258">
    <property type="entry name" value="CML1"/>
</dbReference>
<feature type="transmembrane region" description="Helical" evidence="17">
    <location>
        <begin position="257"/>
        <end position="277"/>
    </location>
</feature>
<keyword evidence="10" id="KW-0325">Glycoprotein</keyword>
<keyword evidence="4 15" id="KW-0812">Transmembrane</keyword>
<dbReference type="GO" id="GO:0005886">
    <property type="term" value="C:plasma membrane"/>
    <property type="evidence" value="ECO:0007669"/>
    <property type="project" value="UniProtKB-SubCell"/>
</dbReference>
<organism evidence="19 20">
    <name type="scientific">Cnephaeus nilssonii</name>
    <name type="common">Northern bat</name>
    <name type="synonym">Eptesicus nilssonii</name>
    <dbReference type="NCBI Taxonomy" id="3371016"/>
    <lineage>
        <taxon>Eukaryota</taxon>
        <taxon>Metazoa</taxon>
        <taxon>Chordata</taxon>
        <taxon>Craniata</taxon>
        <taxon>Vertebrata</taxon>
        <taxon>Euteleostomi</taxon>
        <taxon>Mammalia</taxon>
        <taxon>Eutheria</taxon>
        <taxon>Laurasiatheria</taxon>
        <taxon>Chiroptera</taxon>
        <taxon>Yangochiroptera</taxon>
        <taxon>Vespertilionidae</taxon>
        <taxon>Cnephaeus</taxon>
    </lineage>
</organism>
<name>A0AA40LEB7_CNENI</name>
<evidence type="ECO:0000256" key="16">
    <source>
        <dbReference type="SAM" id="MobiDB-lite"/>
    </source>
</evidence>
<evidence type="ECO:0000256" key="1">
    <source>
        <dbReference type="ARBA" id="ARBA00004651"/>
    </source>
</evidence>
<feature type="transmembrane region" description="Helical" evidence="17">
    <location>
        <begin position="121"/>
        <end position="141"/>
    </location>
</feature>
<dbReference type="PANTHER" id="PTHR24225:SF49">
    <property type="entry name" value="CHEMERIN-LIKE RECEPTOR 1"/>
    <property type="match status" value="1"/>
</dbReference>
<evidence type="ECO:0000256" key="14">
    <source>
        <dbReference type="ARBA" id="ARBA00030532"/>
    </source>
</evidence>
<dbReference type="Pfam" id="PF00001">
    <property type="entry name" value="7tm_1"/>
    <property type="match status" value="1"/>
</dbReference>
<dbReference type="InterPro" id="IPR000276">
    <property type="entry name" value="GPCR_Rhodpsn"/>
</dbReference>
<comment type="similarity">
    <text evidence="15">Belongs to the G-protein coupled receptor 1 family.</text>
</comment>
<dbReference type="GO" id="GO:0006954">
    <property type="term" value="P:inflammatory response"/>
    <property type="evidence" value="ECO:0007669"/>
    <property type="project" value="TreeGrafter"/>
</dbReference>
<dbReference type="GO" id="GO:0007204">
    <property type="term" value="P:positive regulation of cytosolic calcium ion concentration"/>
    <property type="evidence" value="ECO:0007669"/>
    <property type="project" value="TreeGrafter"/>
</dbReference>
<feature type="transmembrane region" description="Helical" evidence="17">
    <location>
        <begin position="39"/>
        <end position="63"/>
    </location>
</feature>
<dbReference type="SUPFAM" id="SSF81321">
    <property type="entry name" value="Family A G protein-coupled receptor-like"/>
    <property type="match status" value="1"/>
</dbReference>
<comment type="similarity">
    <text evidence="12">Belongs to the chemokine-like receptor (CMKLR) family.</text>
</comment>
<feature type="transmembrane region" description="Helical" evidence="17">
    <location>
        <begin position="289"/>
        <end position="316"/>
    </location>
</feature>
<evidence type="ECO:0000256" key="12">
    <source>
        <dbReference type="ARBA" id="ARBA00025736"/>
    </source>
</evidence>
<dbReference type="PROSITE" id="PS00237">
    <property type="entry name" value="G_PROTEIN_RECEP_F1_1"/>
    <property type="match status" value="1"/>
</dbReference>
<keyword evidence="20" id="KW-1185">Reference proteome</keyword>
<dbReference type="InterPro" id="IPR000826">
    <property type="entry name" value="Formyl_rcpt-rel"/>
</dbReference>
<feature type="domain" description="G-protein coupled receptors family 1 profile" evidence="18">
    <location>
        <begin position="55"/>
        <end position="314"/>
    </location>
</feature>
<protein>
    <recommendedName>
        <fullName evidence="13">Chemerin-like receptor 1</fullName>
    </recommendedName>
    <alternativeName>
        <fullName evidence="14">Chemokine-like receptor 1</fullName>
    </alternativeName>
</protein>
<feature type="compositionally biased region" description="Basic and acidic residues" evidence="16">
    <location>
        <begin position="360"/>
        <end position="371"/>
    </location>
</feature>
<feature type="transmembrane region" description="Helical" evidence="17">
    <location>
        <begin position="153"/>
        <end position="174"/>
    </location>
</feature>
<keyword evidence="8" id="KW-1015">Disulfide bond</keyword>
<evidence type="ECO:0000256" key="17">
    <source>
        <dbReference type="SAM" id="Phobius"/>
    </source>
</evidence>
<evidence type="ECO:0000256" key="13">
    <source>
        <dbReference type="ARBA" id="ARBA00026211"/>
    </source>
</evidence>
<evidence type="ECO:0000256" key="11">
    <source>
        <dbReference type="ARBA" id="ARBA00023224"/>
    </source>
</evidence>
<evidence type="ECO:0000313" key="19">
    <source>
        <dbReference type="EMBL" id="KAK1328423.1"/>
    </source>
</evidence>
<keyword evidence="2" id="KW-1003">Cell membrane</keyword>
<dbReference type="Gene3D" id="1.20.1070.10">
    <property type="entry name" value="Rhodopsin 7-helix transmembrane proteins"/>
    <property type="match status" value="1"/>
</dbReference>
<evidence type="ECO:0000256" key="3">
    <source>
        <dbReference type="ARBA" id="ARBA00022553"/>
    </source>
</evidence>
<feature type="transmembrane region" description="Helical" evidence="17">
    <location>
        <begin position="75"/>
        <end position="101"/>
    </location>
</feature>
<dbReference type="Proteomes" id="UP001177744">
    <property type="component" value="Unassembled WGS sequence"/>
</dbReference>
<keyword evidence="3" id="KW-0597">Phosphoprotein</keyword>
<evidence type="ECO:0000259" key="18">
    <source>
        <dbReference type="PROSITE" id="PS50262"/>
    </source>
</evidence>
<evidence type="ECO:0000256" key="6">
    <source>
        <dbReference type="ARBA" id="ARBA00023040"/>
    </source>
</evidence>
<dbReference type="PANTHER" id="PTHR24225">
    <property type="entry name" value="CHEMOTACTIC RECEPTOR"/>
    <property type="match status" value="1"/>
</dbReference>
<keyword evidence="7 17" id="KW-0472">Membrane</keyword>
<dbReference type="InterPro" id="IPR017452">
    <property type="entry name" value="GPCR_Rhodpsn_7TM"/>
</dbReference>
<reference evidence="19" key="1">
    <citation type="submission" date="2023-06" db="EMBL/GenBank/DDBJ databases">
        <title>Reference genome for the Northern bat (Eptesicus nilssonii), a most northern bat species.</title>
        <authorList>
            <person name="Laine V.N."/>
            <person name="Pulliainen A.T."/>
            <person name="Lilley T.M."/>
        </authorList>
    </citation>
    <scope>NUCLEOTIDE SEQUENCE</scope>
    <source>
        <strain evidence="19">BLF_Eptnil</strain>
        <tissue evidence="19">Kidney</tissue>
    </source>
</reference>
<dbReference type="PRINTS" id="PR00237">
    <property type="entry name" value="GPCRRHODOPSN"/>
</dbReference>
<evidence type="ECO:0000256" key="7">
    <source>
        <dbReference type="ARBA" id="ARBA00023136"/>
    </source>
</evidence>
<dbReference type="FunFam" id="1.20.1070.10:FF:000034">
    <property type="entry name" value="G-protein coupled receptor 1"/>
    <property type="match status" value="1"/>
</dbReference>
<comment type="caution">
    <text evidence="19">The sequence shown here is derived from an EMBL/GenBank/DDBJ whole genome shotgun (WGS) entry which is preliminary data.</text>
</comment>
<evidence type="ECO:0000256" key="4">
    <source>
        <dbReference type="ARBA" id="ARBA00022692"/>
    </source>
</evidence>
<evidence type="ECO:0000256" key="8">
    <source>
        <dbReference type="ARBA" id="ARBA00023157"/>
    </source>
</evidence>
<feature type="region of interest" description="Disordered" evidence="16">
    <location>
        <begin position="338"/>
        <end position="371"/>
    </location>
</feature>
<evidence type="ECO:0000256" key="10">
    <source>
        <dbReference type="ARBA" id="ARBA00023180"/>
    </source>
</evidence>
<keyword evidence="9 15" id="KW-0675">Receptor</keyword>
<keyword evidence="6 15" id="KW-0297">G-protein coupled receptor</keyword>
<dbReference type="GO" id="GO:0004930">
    <property type="term" value="F:G protein-coupled receptor activity"/>
    <property type="evidence" value="ECO:0007669"/>
    <property type="project" value="UniProtKB-KW"/>
</dbReference>
<feature type="transmembrane region" description="Helical" evidence="17">
    <location>
        <begin position="220"/>
        <end position="245"/>
    </location>
</feature>